<comment type="caution">
    <text evidence="2">The sequence shown here is derived from an EMBL/GenBank/DDBJ whole genome shotgun (WGS) entry which is preliminary data.</text>
</comment>
<evidence type="ECO:0000256" key="1">
    <source>
        <dbReference type="SAM" id="MobiDB-lite"/>
    </source>
</evidence>
<dbReference type="EMBL" id="CAJNNW010035547">
    <property type="protein sequence ID" value="CAE8728426.1"/>
    <property type="molecule type" value="Genomic_DNA"/>
</dbReference>
<accession>A0A813LHK0</accession>
<reference evidence="2" key="1">
    <citation type="submission" date="2021-02" db="EMBL/GenBank/DDBJ databases">
        <authorList>
            <person name="Dougan E. K."/>
            <person name="Rhodes N."/>
            <person name="Thang M."/>
            <person name="Chan C."/>
        </authorList>
    </citation>
    <scope>NUCLEOTIDE SEQUENCE</scope>
</reference>
<evidence type="ECO:0000313" key="3">
    <source>
        <dbReference type="Proteomes" id="UP000626109"/>
    </source>
</evidence>
<protein>
    <submittedName>
        <fullName evidence="2">Uncharacterized protein</fullName>
    </submittedName>
</protein>
<feature type="region of interest" description="Disordered" evidence="1">
    <location>
        <begin position="78"/>
        <end position="109"/>
    </location>
</feature>
<dbReference type="AlphaFoldDB" id="A0A813LHK0"/>
<organism evidence="2 3">
    <name type="scientific">Polarella glacialis</name>
    <name type="common">Dinoflagellate</name>
    <dbReference type="NCBI Taxonomy" id="89957"/>
    <lineage>
        <taxon>Eukaryota</taxon>
        <taxon>Sar</taxon>
        <taxon>Alveolata</taxon>
        <taxon>Dinophyceae</taxon>
        <taxon>Suessiales</taxon>
        <taxon>Suessiaceae</taxon>
        <taxon>Polarella</taxon>
    </lineage>
</organism>
<feature type="compositionally biased region" description="Basic and acidic residues" evidence="1">
    <location>
        <begin position="78"/>
        <end position="89"/>
    </location>
</feature>
<dbReference type="Proteomes" id="UP000626109">
    <property type="component" value="Unassembled WGS sequence"/>
</dbReference>
<evidence type="ECO:0000313" key="2">
    <source>
        <dbReference type="EMBL" id="CAE8728426.1"/>
    </source>
</evidence>
<proteinExistence type="predicted"/>
<gene>
    <name evidence="2" type="ORF">PGLA2088_LOCUS45117</name>
</gene>
<name>A0A813LHK0_POLGL</name>
<sequence>MTADPVALLGRFMEKQQRAEQFSEDIRKVIHGGSAAGASSRTRSPGLAAGAALALGACSAAEATADSRAVYRQGAEHARRSTCPFDDHSAFGAGPSDREARPRHTPPLAPEARFAHQDANQMGKHIRENQQKIGAGAPWDAPERGPVQSTVSAAASRVQQAVAVSGAASYSEAHSEAKAYQQRMRGSQDIISGGYLLGDSSAARRQNSLPPAGKMLLPQAHFALQYNGGSAKSISHHGAEYLNSKVLAESNRDRNETSRFGR</sequence>